<evidence type="ECO:0000313" key="3">
    <source>
        <dbReference type="Proteomes" id="UP001232148"/>
    </source>
</evidence>
<proteinExistence type="predicted"/>
<feature type="region of interest" description="Disordered" evidence="1">
    <location>
        <begin position="58"/>
        <end position="86"/>
    </location>
</feature>
<evidence type="ECO:0000313" key="2">
    <source>
        <dbReference type="EMBL" id="KAK2027996.1"/>
    </source>
</evidence>
<name>A0AAD9HH02_9PEZI</name>
<dbReference type="Proteomes" id="UP001232148">
    <property type="component" value="Unassembled WGS sequence"/>
</dbReference>
<evidence type="ECO:0000256" key="1">
    <source>
        <dbReference type="SAM" id="MobiDB-lite"/>
    </source>
</evidence>
<dbReference type="AlphaFoldDB" id="A0AAD9HH02"/>
<organism evidence="2 3">
    <name type="scientific">Colletotrichum zoysiae</name>
    <dbReference type="NCBI Taxonomy" id="1216348"/>
    <lineage>
        <taxon>Eukaryota</taxon>
        <taxon>Fungi</taxon>
        <taxon>Dikarya</taxon>
        <taxon>Ascomycota</taxon>
        <taxon>Pezizomycotina</taxon>
        <taxon>Sordariomycetes</taxon>
        <taxon>Hypocreomycetidae</taxon>
        <taxon>Glomerellales</taxon>
        <taxon>Glomerellaceae</taxon>
        <taxon>Colletotrichum</taxon>
        <taxon>Colletotrichum graminicola species complex</taxon>
    </lineage>
</organism>
<dbReference type="EMBL" id="MU842885">
    <property type="protein sequence ID" value="KAK2027996.1"/>
    <property type="molecule type" value="Genomic_DNA"/>
</dbReference>
<comment type="caution">
    <text evidence="2">The sequence shown here is derived from an EMBL/GenBank/DDBJ whole genome shotgun (WGS) entry which is preliminary data.</text>
</comment>
<gene>
    <name evidence="2" type="ORF">LX32DRAFT_640381</name>
</gene>
<protein>
    <submittedName>
        <fullName evidence="2">Uncharacterized protein</fullName>
    </submittedName>
</protein>
<accession>A0AAD9HH02</accession>
<reference evidence="2" key="1">
    <citation type="submission" date="2021-06" db="EMBL/GenBank/DDBJ databases">
        <title>Comparative genomics, transcriptomics and evolutionary studies reveal genomic signatures of adaptation to plant cell wall in hemibiotrophic fungi.</title>
        <authorList>
            <consortium name="DOE Joint Genome Institute"/>
            <person name="Baroncelli R."/>
            <person name="Diaz J.F."/>
            <person name="Benocci T."/>
            <person name="Peng M."/>
            <person name="Battaglia E."/>
            <person name="Haridas S."/>
            <person name="Andreopoulos W."/>
            <person name="Labutti K."/>
            <person name="Pangilinan J."/>
            <person name="Floch G.L."/>
            <person name="Makela M.R."/>
            <person name="Henrissat B."/>
            <person name="Grigoriev I.V."/>
            <person name="Crouch J.A."/>
            <person name="De Vries R.P."/>
            <person name="Sukno S.A."/>
            <person name="Thon M.R."/>
        </authorList>
    </citation>
    <scope>NUCLEOTIDE SEQUENCE</scope>
    <source>
        <strain evidence="2">MAFF235873</strain>
    </source>
</reference>
<keyword evidence="3" id="KW-1185">Reference proteome</keyword>
<sequence>MLLLRRSRTTGSSPHPFQPGWTMILPWACWLVHLGETSEWLSVGSPWLIVEKKHKPKKGIPVKCQGPSKQERRSGRASVVGLSSKS</sequence>